<gene>
    <name evidence="2" type="ORF">F0562_033893</name>
</gene>
<reference evidence="2 3" key="1">
    <citation type="submission" date="2019-09" db="EMBL/GenBank/DDBJ databases">
        <title>A chromosome-level genome assembly of the Chinese tupelo Nyssa sinensis.</title>
        <authorList>
            <person name="Yang X."/>
            <person name="Kang M."/>
            <person name="Yang Y."/>
            <person name="Xiong H."/>
            <person name="Wang M."/>
            <person name="Zhang Z."/>
            <person name="Wang Z."/>
            <person name="Wu H."/>
            <person name="Ma T."/>
            <person name="Liu J."/>
            <person name="Xi Z."/>
        </authorList>
    </citation>
    <scope>NUCLEOTIDE SEQUENCE [LARGE SCALE GENOMIC DNA]</scope>
    <source>
        <strain evidence="2">J267</strain>
        <tissue evidence="2">Leaf</tissue>
    </source>
</reference>
<sequence>MQKELGVFCKTTSWFLLFRFLLISSGCFLEVILGLDFSTFRNFHDQDTGRRTKEAVRVDWNLASLTKHSVLVAVTEFKSCKTMFLLPDD</sequence>
<dbReference type="Proteomes" id="UP000325577">
    <property type="component" value="Linkage Group LG20"/>
</dbReference>
<feature type="transmembrane region" description="Helical" evidence="1">
    <location>
        <begin position="12"/>
        <end position="33"/>
    </location>
</feature>
<proteinExistence type="predicted"/>
<keyword evidence="1" id="KW-0812">Transmembrane</keyword>
<evidence type="ECO:0000256" key="1">
    <source>
        <dbReference type="SAM" id="Phobius"/>
    </source>
</evidence>
<keyword evidence="1" id="KW-1133">Transmembrane helix</keyword>
<dbReference type="AlphaFoldDB" id="A0A5J5AGK0"/>
<evidence type="ECO:0000313" key="3">
    <source>
        <dbReference type="Proteomes" id="UP000325577"/>
    </source>
</evidence>
<accession>A0A5J5AGK0</accession>
<keyword evidence="1" id="KW-0472">Membrane</keyword>
<keyword evidence="3" id="KW-1185">Reference proteome</keyword>
<name>A0A5J5AGK0_9ASTE</name>
<organism evidence="2 3">
    <name type="scientific">Nyssa sinensis</name>
    <dbReference type="NCBI Taxonomy" id="561372"/>
    <lineage>
        <taxon>Eukaryota</taxon>
        <taxon>Viridiplantae</taxon>
        <taxon>Streptophyta</taxon>
        <taxon>Embryophyta</taxon>
        <taxon>Tracheophyta</taxon>
        <taxon>Spermatophyta</taxon>
        <taxon>Magnoliopsida</taxon>
        <taxon>eudicotyledons</taxon>
        <taxon>Gunneridae</taxon>
        <taxon>Pentapetalae</taxon>
        <taxon>asterids</taxon>
        <taxon>Cornales</taxon>
        <taxon>Nyssaceae</taxon>
        <taxon>Nyssa</taxon>
    </lineage>
</organism>
<dbReference type="EMBL" id="CM018044">
    <property type="protein sequence ID" value="KAA8529308.1"/>
    <property type="molecule type" value="Genomic_DNA"/>
</dbReference>
<evidence type="ECO:0000313" key="2">
    <source>
        <dbReference type="EMBL" id="KAA8529308.1"/>
    </source>
</evidence>
<protein>
    <submittedName>
        <fullName evidence="2">Uncharacterized protein</fullName>
    </submittedName>
</protein>